<keyword evidence="2" id="KW-0946">Virion</keyword>
<evidence type="ECO:0000313" key="1">
    <source>
        <dbReference type="EMBL" id="KAA0039255.1"/>
    </source>
</evidence>
<dbReference type="AlphaFoldDB" id="A0A5D3BKU9"/>
<name>A0A5D3BKU9_CUCMM</name>
<reference evidence="3 4" key="1">
    <citation type="submission" date="2019-08" db="EMBL/GenBank/DDBJ databases">
        <title>Draft genome sequences of two oriental melons (Cucumis melo L. var makuwa).</title>
        <authorList>
            <person name="Kwon S.-Y."/>
        </authorList>
    </citation>
    <scope>NUCLEOTIDE SEQUENCE [LARGE SCALE GENOMIC DNA]</scope>
    <source>
        <strain evidence="4">cv. Chang Bougi</strain>
        <strain evidence="3">cv. SW 3</strain>
        <tissue evidence="2">Leaf</tissue>
    </source>
</reference>
<dbReference type="OrthoDB" id="1506209at2759"/>
<dbReference type="Proteomes" id="UP000321947">
    <property type="component" value="Unassembled WGS sequence"/>
</dbReference>
<evidence type="ECO:0000313" key="2">
    <source>
        <dbReference type="EMBL" id="TYK00441.1"/>
    </source>
</evidence>
<comment type="caution">
    <text evidence="2">The sequence shown here is derived from an EMBL/GenBank/DDBJ whole genome shotgun (WGS) entry which is preliminary data.</text>
</comment>
<sequence>MDESSEEFPESSTDELPLGNHAYALELRQAGVLGNFFPRRSSTTYLIELHPQRLMTGKWLLFLPLAVWVKMPMITSDLMIPSPFAFSIQQLGYVDVDDLNILLKVVPYFPSDGHTFGLRGTTMNTYMLLNMQEETNFTETMAVIHTLFLSGTQPNMTNAIADLTPLGTDNYGYMLFNPHIGINIDS</sequence>
<organism evidence="2 4">
    <name type="scientific">Cucumis melo var. makuwa</name>
    <name type="common">Oriental melon</name>
    <dbReference type="NCBI Taxonomy" id="1194695"/>
    <lineage>
        <taxon>Eukaryota</taxon>
        <taxon>Viridiplantae</taxon>
        <taxon>Streptophyta</taxon>
        <taxon>Embryophyta</taxon>
        <taxon>Tracheophyta</taxon>
        <taxon>Spermatophyta</taxon>
        <taxon>Magnoliopsida</taxon>
        <taxon>eudicotyledons</taxon>
        <taxon>Gunneridae</taxon>
        <taxon>Pentapetalae</taxon>
        <taxon>rosids</taxon>
        <taxon>fabids</taxon>
        <taxon>Cucurbitales</taxon>
        <taxon>Cucurbitaceae</taxon>
        <taxon>Benincaseae</taxon>
        <taxon>Cucumis</taxon>
    </lineage>
</organism>
<evidence type="ECO:0000313" key="3">
    <source>
        <dbReference type="Proteomes" id="UP000321393"/>
    </source>
</evidence>
<gene>
    <name evidence="2" type="ORF">E5676_scaffold169G00450</name>
    <name evidence="1" type="ORF">E6C27_scaffold64G00460</name>
</gene>
<protein>
    <submittedName>
        <fullName evidence="1 2">Coat protein</fullName>
    </submittedName>
</protein>
<dbReference type="EMBL" id="SSTE01018412">
    <property type="protein sequence ID" value="KAA0039255.1"/>
    <property type="molecule type" value="Genomic_DNA"/>
</dbReference>
<keyword evidence="2" id="KW-0167">Capsid protein</keyword>
<dbReference type="Proteomes" id="UP000321393">
    <property type="component" value="Unassembled WGS sequence"/>
</dbReference>
<proteinExistence type="predicted"/>
<accession>A0A5D3BKU9</accession>
<evidence type="ECO:0000313" key="4">
    <source>
        <dbReference type="Proteomes" id="UP000321947"/>
    </source>
</evidence>
<dbReference type="EMBL" id="SSTD01016718">
    <property type="protein sequence ID" value="TYK00441.1"/>
    <property type="molecule type" value="Genomic_DNA"/>
</dbReference>